<dbReference type="GO" id="GO:0016829">
    <property type="term" value="F:lyase activity"/>
    <property type="evidence" value="ECO:0007669"/>
    <property type="project" value="UniProtKB-KW"/>
</dbReference>
<dbReference type="HOGENOM" id="CLU_054751_0_0_6"/>
<dbReference type="KEGG" id="nhl:Nhal_3083"/>
<sequence length="328" mass="36809">MGYYASLVLLLILNIWQLPGFANEVTITEWPVPWKDSRPRDPFVDTQGRVWFVGQRGDYIAALHPGNGNFKKYPLEQDTGPHNLIVAEDGPVWYAGNLAAHIGKLNPQSGAIQKYVLPDSNAHDPHTLVFDQQQQIWFTVQMSNFVGKLAPKSGEITLLPVPTPGARPYGIVIDHQNRPWFTEFGSHKLGWIDPENMRIQEVPLSRKKARPRRIAAASDGSIWYVDYAQGYLGKLNPTSGQIQEWAVPGGKKARPYGMAIDDQDRLWFAETGHLPNHLVGFDPTTENFFSVTDIPSGGGTVRHMYFHRPSQTLWFGTDTNTLGRAQIP</sequence>
<dbReference type="AlphaFoldDB" id="D5BZC1"/>
<dbReference type="InterPro" id="IPR051344">
    <property type="entry name" value="Vgb"/>
</dbReference>
<name>D5BZC1_NITHN</name>
<keyword evidence="2" id="KW-1185">Reference proteome</keyword>
<protein>
    <submittedName>
        <fullName evidence="1">Streptogramin lyase</fullName>
    </submittedName>
</protein>
<organism evidence="1 2">
    <name type="scientific">Nitrosococcus halophilus (strain Nc4)</name>
    <dbReference type="NCBI Taxonomy" id="472759"/>
    <lineage>
        <taxon>Bacteria</taxon>
        <taxon>Pseudomonadati</taxon>
        <taxon>Pseudomonadota</taxon>
        <taxon>Gammaproteobacteria</taxon>
        <taxon>Chromatiales</taxon>
        <taxon>Chromatiaceae</taxon>
        <taxon>Nitrosococcus</taxon>
    </lineage>
</organism>
<dbReference type="OrthoDB" id="9812926at2"/>
<reference evidence="2" key="1">
    <citation type="submission" date="2010-04" db="EMBL/GenBank/DDBJ databases">
        <title>Complete genome sequence of Nitrosococcus halophilus Nc4, a salt-adapted, aerobic obligate ammonia-oxidizing sulfur purple bacterium.</title>
        <authorList>
            <consortium name="US DOE Joint Genome Institute"/>
            <person name="Campbell M.A."/>
            <person name="Malfatti S.A."/>
            <person name="Chain P.S.G."/>
            <person name="Heidelberg J.F."/>
            <person name="Ward B.B."/>
            <person name="Klotz M.G."/>
        </authorList>
    </citation>
    <scope>NUCLEOTIDE SEQUENCE [LARGE SCALE GENOMIC DNA]</scope>
    <source>
        <strain evidence="2">Nc4</strain>
    </source>
</reference>
<dbReference type="eggNOG" id="COG4257">
    <property type="taxonomic scope" value="Bacteria"/>
</dbReference>
<dbReference type="Proteomes" id="UP000001844">
    <property type="component" value="Chromosome"/>
</dbReference>
<proteinExistence type="predicted"/>
<dbReference type="SUPFAM" id="SSF101898">
    <property type="entry name" value="NHL repeat"/>
    <property type="match status" value="1"/>
</dbReference>
<dbReference type="PANTHER" id="PTHR40274:SF3">
    <property type="entry name" value="VIRGINIAMYCIN B LYASE"/>
    <property type="match status" value="1"/>
</dbReference>
<gene>
    <name evidence="1" type="ordered locus">Nhal_3083</name>
</gene>
<dbReference type="EMBL" id="CP001798">
    <property type="protein sequence ID" value="ADE16135.1"/>
    <property type="molecule type" value="Genomic_DNA"/>
</dbReference>
<dbReference type="Pfam" id="PF24684">
    <property type="entry name" value="Vgb_lyase"/>
    <property type="match status" value="1"/>
</dbReference>
<dbReference type="Gene3D" id="2.130.10.10">
    <property type="entry name" value="YVTN repeat-like/Quinoprotein amine dehydrogenase"/>
    <property type="match status" value="1"/>
</dbReference>
<keyword evidence="1" id="KW-0456">Lyase</keyword>
<dbReference type="PANTHER" id="PTHR40274">
    <property type="entry name" value="VIRGINIAMYCIN B LYASE"/>
    <property type="match status" value="1"/>
</dbReference>
<dbReference type="Gene3D" id="2.120.10.30">
    <property type="entry name" value="TolB, C-terminal domain"/>
    <property type="match status" value="1"/>
</dbReference>
<dbReference type="InterPro" id="IPR015943">
    <property type="entry name" value="WD40/YVTN_repeat-like_dom_sf"/>
</dbReference>
<dbReference type="RefSeq" id="WP_013033985.1">
    <property type="nucleotide sequence ID" value="NC_013960.1"/>
</dbReference>
<evidence type="ECO:0000313" key="1">
    <source>
        <dbReference type="EMBL" id="ADE16135.1"/>
    </source>
</evidence>
<evidence type="ECO:0000313" key="2">
    <source>
        <dbReference type="Proteomes" id="UP000001844"/>
    </source>
</evidence>
<dbReference type="InterPro" id="IPR011042">
    <property type="entry name" value="6-blade_b-propeller_TolB-like"/>
</dbReference>
<accession>D5BZC1</accession>